<comment type="caution">
    <text evidence="1">The sequence shown here is derived from an EMBL/GenBank/DDBJ whole genome shotgun (WGS) entry which is preliminary data.</text>
</comment>
<reference evidence="1" key="1">
    <citation type="submission" date="2022-07" db="EMBL/GenBank/DDBJ databases">
        <title>The genome of Lyophyllum shimeji provides insight into the initial evolution of ectomycorrhizal fungal genome.</title>
        <authorList>
            <person name="Kobayashi Y."/>
            <person name="Shibata T."/>
            <person name="Hirakawa H."/>
            <person name="Shigenobu S."/>
            <person name="Nishiyama T."/>
            <person name="Yamada A."/>
            <person name="Hasebe M."/>
            <person name="Kawaguchi M."/>
        </authorList>
    </citation>
    <scope>NUCLEOTIDE SEQUENCE</scope>
    <source>
        <strain evidence="1">AT787</strain>
    </source>
</reference>
<dbReference type="EMBL" id="BRPK01000008">
    <property type="protein sequence ID" value="GLB40247.1"/>
    <property type="molecule type" value="Genomic_DNA"/>
</dbReference>
<accession>A0A9P3PRW2</accession>
<keyword evidence="2" id="KW-1185">Reference proteome</keyword>
<protein>
    <submittedName>
        <fullName evidence="1">Uncharacterized protein</fullName>
    </submittedName>
</protein>
<proteinExistence type="predicted"/>
<evidence type="ECO:0000313" key="1">
    <source>
        <dbReference type="EMBL" id="GLB40247.1"/>
    </source>
</evidence>
<gene>
    <name evidence="1" type="ORF">LshimejAT787_0801180</name>
</gene>
<evidence type="ECO:0000313" key="2">
    <source>
        <dbReference type="Proteomes" id="UP001063166"/>
    </source>
</evidence>
<organism evidence="1 2">
    <name type="scientific">Lyophyllum shimeji</name>
    <name type="common">Hon-shimeji</name>
    <name type="synonym">Tricholoma shimeji</name>
    <dbReference type="NCBI Taxonomy" id="47721"/>
    <lineage>
        <taxon>Eukaryota</taxon>
        <taxon>Fungi</taxon>
        <taxon>Dikarya</taxon>
        <taxon>Basidiomycota</taxon>
        <taxon>Agaricomycotina</taxon>
        <taxon>Agaricomycetes</taxon>
        <taxon>Agaricomycetidae</taxon>
        <taxon>Agaricales</taxon>
        <taxon>Tricholomatineae</taxon>
        <taxon>Lyophyllaceae</taxon>
        <taxon>Lyophyllum</taxon>
    </lineage>
</organism>
<dbReference type="Proteomes" id="UP001063166">
    <property type="component" value="Unassembled WGS sequence"/>
</dbReference>
<name>A0A9P3PRW2_LYOSH</name>
<sequence>MTIPSDKASGSQRTDKSRAATVHPILCGFSNCEPFQNSQLHSDSNAAWAMCIARQHPFVFPDWPTLACTTNFCCFFRV</sequence>
<dbReference type="AlphaFoldDB" id="A0A9P3PRW2"/>